<dbReference type="OMA" id="AWYVHDA"/>
<evidence type="ECO:0000256" key="7">
    <source>
        <dbReference type="ARBA" id="ARBA00023180"/>
    </source>
</evidence>
<dbReference type="OrthoDB" id="6506757at2759"/>
<evidence type="ECO:0000313" key="9">
    <source>
        <dbReference type="EMBL" id="EEB15706.1"/>
    </source>
</evidence>
<reference evidence="9" key="2">
    <citation type="submission" date="2007-04" db="EMBL/GenBank/DDBJ databases">
        <title>The genome of the human body louse.</title>
        <authorList>
            <consortium name="The Human Body Louse Genome Consortium"/>
            <person name="Kirkness E."/>
            <person name="Walenz B."/>
            <person name="Hass B."/>
            <person name="Bruggner R."/>
            <person name="Strausberg R."/>
        </authorList>
    </citation>
    <scope>NUCLEOTIDE SEQUENCE</scope>
    <source>
        <strain evidence="9">USDA</strain>
    </source>
</reference>
<evidence type="ECO:0008006" key="12">
    <source>
        <dbReference type="Google" id="ProtNLM"/>
    </source>
</evidence>
<keyword evidence="2" id="KW-1003">Cell membrane</keyword>
<accession>E0VQQ0</accession>
<dbReference type="Proteomes" id="UP000009046">
    <property type="component" value="Unassembled WGS sequence"/>
</dbReference>
<keyword evidence="5 8" id="KW-0472">Membrane</keyword>
<protein>
    <recommendedName>
        <fullName evidence="12">Ionotropic glutamate receptor L-glutamate and glycine-binding domain-containing protein</fullName>
    </recommendedName>
</protein>
<keyword evidence="7" id="KW-0325">Glycoprotein</keyword>
<dbReference type="InterPro" id="IPR052192">
    <property type="entry name" value="Insect_Ionotropic_Sensory_Rcpt"/>
</dbReference>
<keyword evidence="3 8" id="KW-0812">Transmembrane</keyword>
<comment type="subcellular location">
    <subcellularLocation>
        <location evidence="1">Cell membrane</location>
        <topology evidence="1">Multi-pass membrane protein</topology>
    </subcellularLocation>
</comment>
<evidence type="ECO:0000313" key="11">
    <source>
        <dbReference type="Proteomes" id="UP000009046"/>
    </source>
</evidence>
<evidence type="ECO:0000256" key="5">
    <source>
        <dbReference type="ARBA" id="ARBA00023136"/>
    </source>
</evidence>
<gene>
    <name evidence="10" type="primary">8237234</name>
    <name evidence="9" type="ORF">Phum_PHUM380920</name>
</gene>
<evidence type="ECO:0000256" key="8">
    <source>
        <dbReference type="SAM" id="Phobius"/>
    </source>
</evidence>
<dbReference type="EMBL" id="DS235430">
    <property type="protein sequence ID" value="EEB15706.1"/>
    <property type="molecule type" value="Genomic_DNA"/>
</dbReference>
<dbReference type="PANTHER" id="PTHR42643">
    <property type="entry name" value="IONOTROPIC RECEPTOR 20A-RELATED"/>
    <property type="match status" value="1"/>
</dbReference>
<dbReference type="SUPFAM" id="SSF53850">
    <property type="entry name" value="Periplasmic binding protein-like II"/>
    <property type="match status" value="1"/>
</dbReference>
<dbReference type="CTD" id="8237234"/>
<dbReference type="RefSeq" id="XP_002428444.1">
    <property type="nucleotide sequence ID" value="XM_002428399.1"/>
</dbReference>
<dbReference type="Gene3D" id="3.40.190.10">
    <property type="entry name" value="Periplasmic binding protein-like II"/>
    <property type="match status" value="1"/>
</dbReference>
<evidence type="ECO:0000256" key="2">
    <source>
        <dbReference type="ARBA" id="ARBA00022475"/>
    </source>
</evidence>
<dbReference type="AlphaFoldDB" id="E0VQQ0"/>
<keyword evidence="6" id="KW-0675">Receptor</keyword>
<evidence type="ECO:0000256" key="3">
    <source>
        <dbReference type="ARBA" id="ARBA00022692"/>
    </source>
</evidence>
<keyword evidence="4 8" id="KW-1133">Transmembrane helix</keyword>
<dbReference type="eggNOG" id="KOG1052">
    <property type="taxonomic scope" value="Eukaryota"/>
</dbReference>
<dbReference type="PANTHER" id="PTHR42643:SF35">
    <property type="entry name" value="IONOTROPIC RECEPTOR 68A, ISOFORM A"/>
    <property type="match status" value="1"/>
</dbReference>
<reference evidence="10" key="3">
    <citation type="submission" date="2020-05" db="UniProtKB">
        <authorList>
            <consortium name="EnsemblMetazoa"/>
        </authorList>
    </citation>
    <scope>IDENTIFICATION</scope>
    <source>
        <strain evidence="10">USDA</strain>
    </source>
</reference>
<dbReference type="EnsemblMetazoa" id="PHUM380920-RA">
    <property type="protein sequence ID" value="PHUM380920-PA"/>
    <property type="gene ID" value="PHUM380920"/>
</dbReference>
<proteinExistence type="predicted"/>
<evidence type="ECO:0000256" key="1">
    <source>
        <dbReference type="ARBA" id="ARBA00004651"/>
    </source>
</evidence>
<feature type="transmembrane region" description="Helical" evidence="8">
    <location>
        <begin position="182"/>
        <end position="200"/>
    </location>
</feature>
<evidence type="ECO:0000256" key="4">
    <source>
        <dbReference type="ARBA" id="ARBA00022989"/>
    </source>
</evidence>
<dbReference type="EMBL" id="AAZO01004447">
    <property type="status" value="NOT_ANNOTATED_CDS"/>
    <property type="molecule type" value="Genomic_DNA"/>
</dbReference>
<keyword evidence="11" id="KW-1185">Reference proteome</keyword>
<dbReference type="KEGG" id="phu:Phum_PHUM380920"/>
<reference evidence="9" key="1">
    <citation type="submission" date="2007-04" db="EMBL/GenBank/DDBJ databases">
        <title>Annotation of Pediculus humanus corporis strain USDA.</title>
        <authorList>
            <person name="Kirkness E."/>
            <person name="Hannick L."/>
            <person name="Hass B."/>
            <person name="Bruggner R."/>
            <person name="Lawson D."/>
            <person name="Bidwell S."/>
            <person name="Joardar V."/>
            <person name="Caler E."/>
            <person name="Walenz B."/>
            <person name="Inman J."/>
            <person name="Schobel S."/>
            <person name="Galinsky K."/>
            <person name="Amedeo P."/>
            <person name="Strausberg R."/>
        </authorList>
    </citation>
    <scope>NUCLEOTIDE SEQUENCE</scope>
    <source>
        <strain evidence="9">USDA</strain>
    </source>
</reference>
<name>E0VQQ0_PEDHC</name>
<evidence type="ECO:0000313" key="10">
    <source>
        <dbReference type="EnsemblMetazoa" id="PHUM380920-PA"/>
    </source>
</evidence>
<dbReference type="GeneID" id="8237234"/>
<dbReference type="HOGENOM" id="CLU_667751_0_0_1"/>
<organism>
    <name type="scientific">Pediculus humanus subsp. corporis</name>
    <name type="common">Body louse</name>
    <dbReference type="NCBI Taxonomy" id="121224"/>
    <lineage>
        <taxon>Eukaryota</taxon>
        <taxon>Metazoa</taxon>
        <taxon>Ecdysozoa</taxon>
        <taxon>Arthropoda</taxon>
        <taxon>Hexapoda</taxon>
        <taxon>Insecta</taxon>
        <taxon>Pterygota</taxon>
        <taxon>Neoptera</taxon>
        <taxon>Paraneoptera</taxon>
        <taxon>Psocodea</taxon>
        <taxon>Troctomorpha</taxon>
        <taxon>Phthiraptera</taxon>
        <taxon>Anoplura</taxon>
        <taxon>Pediculidae</taxon>
        <taxon>Pediculus</taxon>
    </lineage>
</organism>
<dbReference type="VEuPathDB" id="VectorBase:PHUM380920"/>
<evidence type="ECO:0000256" key="6">
    <source>
        <dbReference type="ARBA" id="ARBA00023170"/>
    </source>
</evidence>
<dbReference type="GO" id="GO:0005886">
    <property type="term" value="C:plasma membrane"/>
    <property type="evidence" value="ECO:0007669"/>
    <property type="project" value="UniProtKB-SubCell"/>
</dbReference>
<sequence>MTDFRYGLNNFYGCLLNSTVVNLPPIIIFPKNEEEINGGAFNPTGTEASIVLELSKKLNFKSWFAIPEDKELWGWIYPSPGGVIGDIFTKKSYFGIGLLAATTERHHLLDISVPTEPKLECLSFAVPFGVMKKQADWIEIYINEFKINVWINYEKKSISSVALDTFSAFLGFPINVTQNSSFRIITIAWIWYSFIIIISYQSLMRSKLTVPYHPKEIDTIPELLESDLDLYGPINLVKFVANNAEGIREQLVNRFELKEFIVEEVMNYVSFHKDKAYLQQMTSLFYYAMINPNSRGKVHFMKECASEYYPIILLQRNSPVTESFNKITRKLFESGILSKWRSQYIYDTVKKNPPSSKLSLRHSKVNKYVPTYMYK</sequence>
<dbReference type="InParanoid" id="E0VQQ0"/>